<accession>A0A829QNU8</accession>
<protein>
    <submittedName>
        <fullName evidence="1">Uncharacterized protein</fullName>
    </submittedName>
</protein>
<organism evidence="1 2">
    <name type="scientific">Mycobacteroides abscessus 1948</name>
    <dbReference type="NCBI Taxonomy" id="1299323"/>
    <lineage>
        <taxon>Bacteria</taxon>
        <taxon>Bacillati</taxon>
        <taxon>Actinomycetota</taxon>
        <taxon>Actinomycetes</taxon>
        <taxon>Mycobacteriales</taxon>
        <taxon>Mycobacteriaceae</taxon>
        <taxon>Mycobacteroides</taxon>
        <taxon>Mycobacteroides abscessus</taxon>
    </lineage>
</organism>
<reference evidence="1 2" key="1">
    <citation type="submission" date="2013-12" db="EMBL/GenBank/DDBJ databases">
        <authorList>
            <person name="Zelazny A."/>
            <person name="Olivier K."/>
            <person name="Holland S."/>
            <person name="Lenaerts A."/>
            <person name="Ordway D."/>
            <person name="DeGroote M.A."/>
            <person name="Parker T."/>
            <person name="Sizemore C."/>
            <person name="Tallon L.J."/>
            <person name="Sadzewicz L.K."/>
            <person name="Sengamalay N."/>
            <person name="Fraser C.M."/>
            <person name="Hine E."/>
            <person name="Shefchek K.A."/>
            <person name="Das S.P."/>
            <person name="Tettelin H."/>
        </authorList>
    </citation>
    <scope>NUCLEOTIDE SEQUENCE [LARGE SCALE GENOMIC DNA]</scope>
    <source>
        <strain evidence="1 2">1948</strain>
    </source>
</reference>
<dbReference type="AlphaFoldDB" id="A0A829QNU8"/>
<proteinExistence type="predicted"/>
<evidence type="ECO:0000313" key="1">
    <source>
        <dbReference type="EMBL" id="EUA64231.1"/>
    </source>
</evidence>
<dbReference type="Proteomes" id="UP000021210">
    <property type="component" value="Unassembled WGS sequence"/>
</dbReference>
<name>A0A829QNU8_9MYCO</name>
<gene>
    <name evidence="1" type="ORF">I542_4399</name>
</gene>
<dbReference type="EMBL" id="JAOH01000002">
    <property type="protein sequence ID" value="EUA64231.1"/>
    <property type="molecule type" value="Genomic_DNA"/>
</dbReference>
<evidence type="ECO:0000313" key="2">
    <source>
        <dbReference type="Proteomes" id="UP000021210"/>
    </source>
</evidence>
<sequence length="59" mass="6696">MGAQPWCQKSAAQVWPGFRIRGAVFEQERVDIGARSRVRAEKLYVTRTRTIRESFGVAA</sequence>
<comment type="caution">
    <text evidence="1">The sequence shown here is derived from an EMBL/GenBank/DDBJ whole genome shotgun (WGS) entry which is preliminary data.</text>
</comment>